<protein>
    <submittedName>
        <fullName evidence="2">Uncharacterized protein</fullName>
    </submittedName>
</protein>
<gene>
    <name evidence="2" type="ORF">HXX02_16245</name>
</gene>
<keyword evidence="3" id="KW-1185">Reference proteome</keyword>
<evidence type="ECO:0000313" key="3">
    <source>
        <dbReference type="Proteomes" id="UP001205566"/>
    </source>
</evidence>
<reference evidence="2" key="1">
    <citation type="thesis" date="2020" institute="Technische Universitat Dresden" country="Dresden, Germany">
        <title>The Agarolytic System of Microbulbifer elongatus PORT2, Isolated from Batu Karas, Pangandaran West Java Indonesia.</title>
        <authorList>
            <person name="Anggraeni S.R."/>
        </authorList>
    </citation>
    <scope>NUCLEOTIDE SEQUENCE</scope>
    <source>
        <strain evidence="2">PORT2</strain>
    </source>
</reference>
<evidence type="ECO:0000313" key="2">
    <source>
        <dbReference type="EMBL" id="MCQ3830991.1"/>
    </source>
</evidence>
<sequence length="116" mass="12671">MEKPEEVFTFGSPWQEGNFSTKSEAELEPRIEDLATRFAGRITQHTMNVAFTGGANIEAGAELAAEEAGKIEEEKSQQLAASKHGLSQPVTPLDQLELVMHKAIPSFDGIELIDTE</sequence>
<feature type="compositionally biased region" description="Basic and acidic residues" evidence="1">
    <location>
        <begin position="67"/>
        <end position="76"/>
    </location>
</feature>
<feature type="region of interest" description="Disordered" evidence="1">
    <location>
        <begin position="67"/>
        <end position="86"/>
    </location>
</feature>
<name>A0ABT1P4F4_9GAMM</name>
<evidence type="ECO:0000256" key="1">
    <source>
        <dbReference type="SAM" id="MobiDB-lite"/>
    </source>
</evidence>
<comment type="caution">
    <text evidence="2">The sequence shown here is derived from an EMBL/GenBank/DDBJ whole genome shotgun (WGS) entry which is preliminary data.</text>
</comment>
<organism evidence="2 3">
    <name type="scientific">Microbulbifer elongatus</name>
    <dbReference type="NCBI Taxonomy" id="86173"/>
    <lineage>
        <taxon>Bacteria</taxon>
        <taxon>Pseudomonadati</taxon>
        <taxon>Pseudomonadota</taxon>
        <taxon>Gammaproteobacteria</taxon>
        <taxon>Cellvibrionales</taxon>
        <taxon>Microbulbiferaceae</taxon>
        <taxon>Microbulbifer</taxon>
    </lineage>
</organism>
<feature type="region of interest" description="Disordered" evidence="1">
    <location>
        <begin position="1"/>
        <end position="26"/>
    </location>
</feature>
<proteinExistence type="predicted"/>
<dbReference type="RefSeq" id="WP_255875894.1">
    <property type="nucleotide sequence ID" value="NZ_JACASI010000044.1"/>
</dbReference>
<dbReference type="Proteomes" id="UP001205566">
    <property type="component" value="Unassembled WGS sequence"/>
</dbReference>
<accession>A0ABT1P4F4</accession>
<dbReference type="EMBL" id="JACASI010000044">
    <property type="protein sequence ID" value="MCQ3830991.1"/>
    <property type="molecule type" value="Genomic_DNA"/>
</dbReference>